<dbReference type="OrthoDB" id="423498at2759"/>
<sequence length="428" mass="47109">MKSILAIAVNAAIVAGMVVLEPRQYQQRPLAPGKTIDGLARPCIAPGVVCVNQHAANLPYPFWRESPNGTFANNLADIEIGGVESTSWTQVASANFLVFDETRGRQLLGETPSVDFIFAVSPWALHESPTFVPGLNKIFFSELSPILEQFVIDLNAEPYTLSQFKANPPIYVPNGGFYHDGLIYYSVAGSNATSQRPGIITFDPWTNRTSTLLNNYYGLTFTDCDDVIVDPVTGFVWFTVPYYSWWLQVADTAPQLKSATYRFDPVTGSTVVVNDEMRSPNGIAMSPDRRHIYITDTEAAGQSAPISLDMPSPGVSGLLFNTTGKRTVYKFDLTDHGRAITNKRPIHYDAIGTVPDGLKVARNGWVVTATGNGLSVMDEYGDLIARVQTNFTVNNFVWSDQDDYREVWMVGQGGVGRVRWDLQGQKAA</sequence>
<reference evidence="4" key="1">
    <citation type="journal article" date="2017" name="Genome Biol.">
        <title>Comparative genomics reveals high biological diversity and specific adaptations in the industrially and medically important fungal genus Aspergillus.</title>
        <authorList>
            <person name="de Vries R.P."/>
            <person name="Riley R."/>
            <person name="Wiebenga A."/>
            <person name="Aguilar-Osorio G."/>
            <person name="Amillis S."/>
            <person name="Uchima C.A."/>
            <person name="Anderluh G."/>
            <person name="Asadollahi M."/>
            <person name="Askin M."/>
            <person name="Barry K."/>
            <person name="Battaglia E."/>
            <person name="Bayram O."/>
            <person name="Benocci T."/>
            <person name="Braus-Stromeyer S.A."/>
            <person name="Caldana C."/>
            <person name="Canovas D."/>
            <person name="Cerqueira G.C."/>
            <person name="Chen F."/>
            <person name="Chen W."/>
            <person name="Choi C."/>
            <person name="Clum A."/>
            <person name="Dos Santos R.A."/>
            <person name="Damasio A.R."/>
            <person name="Diallinas G."/>
            <person name="Emri T."/>
            <person name="Fekete E."/>
            <person name="Flipphi M."/>
            <person name="Freyberg S."/>
            <person name="Gallo A."/>
            <person name="Gournas C."/>
            <person name="Habgood R."/>
            <person name="Hainaut M."/>
            <person name="Harispe M.L."/>
            <person name="Henrissat B."/>
            <person name="Hilden K.S."/>
            <person name="Hope R."/>
            <person name="Hossain A."/>
            <person name="Karabika E."/>
            <person name="Karaffa L."/>
            <person name="Karanyi Z."/>
            <person name="Krasevec N."/>
            <person name="Kuo A."/>
            <person name="Kusch H."/>
            <person name="LaButti K."/>
            <person name="Lagendijk E.L."/>
            <person name="Lapidus A."/>
            <person name="Levasseur A."/>
            <person name="Lindquist E."/>
            <person name="Lipzen A."/>
            <person name="Logrieco A.F."/>
            <person name="MacCabe A."/>
            <person name="Maekelae M.R."/>
            <person name="Malavazi I."/>
            <person name="Melin P."/>
            <person name="Meyer V."/>
            <person name="Mielnichuk N."/>
            <person name="Miskei M."/>
            <person name="Molnar A.P."/>
            <person name="Mule G."/>
            <person name="Ngan C.Y."/>
            <person name="Orejas M."/>
            <person name="Orosz E."/>
            <person name="Ouedraogo J.P."/>
            <person name="Overkamp K.M."/>
            <person name="Park H.-S."/>
            <person name="Perrone G."/>
            <person name="Piumi F."/>
            <person name="Punt P.J."/>
            <person name="Ram A.F."/>
            <person name="Ramon A."/>
            <person name="Rauscher S."/>
            <person name="Record E."/>
            <person name="Riano-Pachon D.M."/>
            <person name="Robert V."/>
            <person name="Roehrig J."/>
            <person name="Ruller R."/>
            <person name="Salamov A."/>
            <person name="Salih N.S."/>
            <person name="Samson R.A."/>
            <person name="Sandor E."/>
            <person name="Sanguinetti M."/>
            <person name="Schuetze T."/>
            <person name="Sepcic K."/>
            <person name="Shelest E."/>
            <person name="Sherlock G."/>
            <person name="Sophianopoulou V."/>
            <person name="Squina F.M."/>
            <person name="Sun H."/>
            <person name="Susca A."/>
            <person name="Todd R.B."/>
            <person name="Tsang A."/>
            <person name="Unkles S.E."/>
            <person name="van de Wiele N."/>
            <person name="van Rossen-Uffink D."/>
            <person name="Oliveira J.V."/>
            <person name="Vesth T.C."/>
            <person name="Visser J."/>
            <person name="Yu J.-H."/>
            <person name="Zhou M."/>
            <person name="Andersen M.R."/>
            <person name="Archer D.B."/>
            <person name="Baker S.E."/>
            <person name="Benoit I."/>
            <person name="Brakhage A.A."/>
            <person name="Braus G.H."/>
            <person name="Fischer R."/>
            <person name="Frisvad J.C."/>
            <person name="Goldman G.H."/>
            <person name="Houbraken J."/>
            <person name="Oakley B."/>
            <person name="Pocsi I."/>
            <person name="Scazzocchio C."/>
            <person name="Seiboth B."/>
            <person name="vanKuyk P.A."/>
            <person name="Wortman J."/>
            <person name="Dyer P.S."/>
            <person name="Grigoriev I.V."/>
        </authorList>
    </citation>
    <scope>NUCLEOTIDE SEQUENCE [LARGE SCALE GENOMIC DNA]</scope>
    <source>
        <strain evidence="4">CBS 516.65</strain>
    </source>
</reference>
<dbReference type="Pfam" id="PF08450">
    <property type="entry name" value="SGL"/>
    <property type="match status" value="1"/>
</dbReference>
<keyword evidence="4" id="KW-1185">Reference proteome</keyword>
<accession>A0A1L9V3V2</accession>
<evidence type="ECO:0000313" key="4">
    <source>
        <dbReference type="Proteomes" id="UP000184300"/>
    </source>
</evidence>
<dbReference type="Proteomes" id="UP000184300">
    <property type="component" value="Unassembled WGS sequence"/>
</dbReference>
<dbReference type="GeneID" id="34466206"/>
<feature type="signal peptide" evidence="1">
    <location>
        <begin position="1"/>
        <end position="16"/>
    </location>
</feature>
<dbReference type="PANTHER" id="PTHR47064:SF2">
    <property type="entry name" value="SMP-30_GLUCONOLACTONASE_LRE-LIKE REGION DOMAIN-CONTAINING PROTEIN-RELATED"/>
    <property type="match status" value="1"/>
</dbReference>
<dbReference type="InterPro" id="IPR011042">
    <property type="entry name" value="6-blade_b-propeller_TolB-like"/>
</dbReference>
<dbReference type="InterPro" id="IPR013658">
    <property type="entry name" value="SGL"/>
</dbReference>
<dbReference type="EMBL" id="KV878934">
    <property type="protein sequence ID" value="OJJ78519.1"/>
    <property type="molecule type" value="Genomic_DNA"/>
</dbReference>
<dbReference type="SUPFAM" id="SSF63829">
    <property type="entry name" value="Calcium-dependent phosphotriesterase"/>
    <property type="match status" value="1"/>
</dbReference>
<keyword evidence="1" id="KW-0732">Signal</keyword>
<dbReference type="RefSeq" id="XP_022395217.1">
    <property type="nucleotide sequence ID" value="XM_022549946.1"/>
</dbReference>
<gene>
    <name evidence="3" type="ORF">ASPGLDRAFT_78156</name>
</gene>
<name>A0A1L9V3V2_ASPGL</name>
<evidence type="ECO:0000313" key="3">
    <source>
        <dbReference type="EMBL" id="OJJ78519.1"/>
    </source>
</evidence>
<feature type="chain" id="PRO_5013358711" description="SMP-30/Gluconolactonase/LRE-like region domain-containing protein" evidence="1">
    <location>
        <begin position="17"/>
        <end position="428"/>
    </location>
</feature>
<dbReference type="PANTHER" id="PTHR47064">
    <property type="entry name" value="PUTATIVE (AFU_ORTHOLOGUE AFUA_1G08990)-RELATED"/>
    <property type="match status" value="1"/>
</dbReference>
<dbReference type="Gene3D" id="2.120.10.30">
    <property type="entry name" value="TolB, C-terminal domain"/>
    <property type="match status" value="1"/>
</dbReference>
<evidence type="ECO:0000259" key="2">
    <source>
        <dbReference type="Pfam" id="PF08450"/>
    </source>
</evidence>
<protein>
    <recommendedName>
        <fullName evidence="2">SMP-30/Gluconolactonase/LRE-like region domain-containing protein</fullName>
    </recommendedName>
</protein>
<proteinExistence type="predicted"/>
<dbReference type="STRING" id="1160497.A0A1L9V3V2"/>
<evidence type="ECO:0000256" key="1">
    <source>
        <dbReference type="SAM" id="SignalP"/>
    </source>
</evidence>
<organism evidence="3 4">
    <name type="scientific">Aspergillus glaucus CBS 516.65</name>
    <dbReference type="NCBI Taxonomy" id="1160497"/>
    <lineage>
        <taxon>Eukaryota</taxon>
        <taxon>Fungi</taxon>
        <taxon>Dikarya</taxon>
        <taxon>Ascomycota</taxon>
        <taxon>Pezizomycotina</taxon>
        <taxon>Eurotiomycetes</taxon>
        <taxon>Eurotiomycetidae</taxon>
        <taxon>Eurotiales</taxon>
        <taxon>Aspergillaceae</taxon>
        <taxon>Aspergillus</taxon>
        <taxon>Aspergillus subgen. Aspergillus</taxon>
    </lineage>
</organism>
<dbReference type="VEuPathDB" id="FungiDB:ASPGLDRAFT_78156"/>
<feature type="domain" description="SMP-30/Gluconolactonase/LRE-like region" evidence="2">
    <location>
        <begin position="195"/>
        <end position="299"/>
    </location>
</feature>
<dbReference type="InterPro" id="IPR052988">
    <property type="entry name" value="Oryzine_lactonohydrolase"/>
</dbReference>
<dbReference type="AlphaFoldDB" id="A0A1L9V3V2"/>